<proteinExistence type="predicted"/>
<evidence type="ECO:0000256" key="2">
    <source>
        <dbReference type="PROSITE-ProRule" id="PRU00335"/>
    </source>
</evidence>
<dbReference type="InterPro" id="IPR050109">
    <property type="entry name" value="HTH-type_TetR-like_transc_reg"/>
</dbReference>
<dbReference type="Proteomes" id="UP001219349">
    <property type="component" value="Chromosome"/>
</dbReference>
<dbReference type="PRINTS" id="PR00455">
    <property type="entry name" value="HTHTETR"/>
</dbReference>
<dbReference type="Gene3D" id="1.10.357.10">
    <property type="entry name" value="Tetracycline Repressor, domain 2"/>
    <property type="match status" value="1"/>
</dbReference>
<dbReference type="InterPro" id="IPR023772">
    <property type="entry name" value="DNA-bd_HTH_TetR-type_CS"/>
</dbReference>
<dbReference type="InterPro" id="IPR039536">
    <property type="entry name" value="TetR_C_Proteobacteria"/>
</dbReference>
<dbReference type="Pfam" id="PF00440">
    <property type="entry name" value="TetR_N"/>
    <property type="match status" value="1"/>
</dbReference>
<dbReference type="PANTHER" id="PTHR30055">
    <property type="entry name" value="HTH-TYPE TRANSCRIPTIONAL REGULATOR RUTR"/>
    <property type="match status" value="1"/>
</dbReference>
<evidence type="ECO:0000313" key="4">
    <source>
        <dbReference type="EMBL" id="WCR06594.1"/>
    </source>
</evidence>
<dbReference type="InterPro" id="IPR001647">
    <property type="entry name" value="HTH_TetR"/>
</dbReference>
<name>A0ABY7SI66_9RHOB</name>
<dbReference type="EMBL" id="CP067136">
    <property type="protein sequence ID" value="WCR06594.1"/>
    <property type="molecule type" value="Genomic_DNA"/>
</dbReference>
<accession>A0ABY7SI66</accession>
<keyword evidence="1 2" id="KW-0238">DNA-binding</keyword>
<dbReference type="InterPro" id="IPR036271">
    <property type="entry name" value="Tet_transcr_reg_TetR-rel_C_sf"/>
</dbReference>
<gene>
    <name evidence="4" type="ORF">JHX87_14065</name>
</gene>
<sequence length="216" mass="23643">MKKKQTVSQGRKFSQVVEGAKNIFLRDGYAGASVDEIAQAAAVSKATLYSYFPDKKLMFDEAIGTELRRLGEITPIKISSDTTAEQAIPLIARQIAVWLVTPANVHMYRIHVAEAGRFAGLAADYRATVRRLLVDELRPHLDRWVAGGELQIEDSVVAAEQLVCLAGTGLMDAALLGKRDPVTEPELARNADSAARVFLRAYTRLANDAERMTAAE</sequence>
<feature type="domain" description="HTH tetR-type" evidence="3">
    <location>
        <begin position="10"/>
        <end position="70"/>
    </location>
</feature>
<dbReference type="PROSITE" id="PS01081">
    <property type="entry name" value="HTH_TETR_1"/>
    <property type="match status" value="1"/>
</dbReference>
<dbReference type="InterPro" id="IPR009057">
    <property type="entry name" value="Homeodomain-like_sf"/>
</dbReference>
<feature type="DNA-binding region" description="H-T-H motif" evidence="2">
    <location>
        <begin position="33"/>
        <end position="52"/>
    </location>
</feature>
<evidence type="ECO:0000256" key="1">
    <source>
        <dbReference type="ARBA" id="ARBA00023125"/>
    </source>
</evidence>
<dbReference type="RefSeq" id="WP_271885602.1">
    <property type="nucleotide sequence ID" value="NZ_CP067136.1"/>
</dbReference>
<reference evidence="4 5" key="1">
    <citation type="submission" date="2021-01" db="EMBL/GenBank/DDBJ databases">
        <title>Biogeographic distribution of Paracoccus.</title>
        <authorList>
            <person name="Hollensteiner J."/>
            <person name="Leineberger J."/>
            <person name="Brinkhoff T."/>
            <person name="Daniel R."/>
        </authorList>
    </citation>
    <scope>NUCLEOTIDE SEQUENCE [LARGE SCALE GENOMIC DNA]</scope>
    <source>
        <strain evidence="4 5">KCTC 22803</strain>
    </source>
</reference>
<keyword evidence="5" id="KW-1185">Reference proteome</keyword>
<dbReference type="PROSITE" id="PS50977">
    <property type="entry name" value="HTH_TETR_2"/>
    <property type="match status" value="1"/>
</dbReference>
<dbReference type="SUPFAM" id="SSF46689">
    <property type="entry name" value="Homeodomain-like"/>
    <property type="match status" value="1"/>
</dbReference>
<dbReference type="PANTHER" id="PTHR30055:SF146">
    <property type="entry name" value="HTH-TYPE TRANSCRIPTIONAL DUAL REGULATOR CECR"/>
    <property type="match status" value="1"/>
</dbReference>
<dbReference type="Gene3D" id="1.10.10.60">
    <property type="entry name" value="Homeodomain-like"/>
    <property type="match status" value="1"/>
</dbReference>
<evidence type="ECO:0000313" key="5">
    <source>
        <dbReference type="Proteomes" id="UP001219349"/>
    </source>
</evidence>
<dbReference type="Pfam" id="PF14246">
    <property type="entry name" value="TetR_C_7"/>
    <property type="match status" value="1"/>
</dbReference>
<protein>
    <submittedName>
        <fullName evidence="4">TetR/AcrR family transcriptional regulator</fullName>
    </submittedName>
</protein>
<evidence type="ECO:0000259" key="3">
    <source>
        <dbReference type="PROSITE" id="PS50977"/>
    </source>
</evidence>
<organism evidence="4 5">
    <name type="scientific">Paracoccus fistulariae</name>
    <dbReference type="NCBI Taxonomy" id="658446"/>
    <lineage>
        <taxon>Bacteria</taxon>
        <taxon>Pseudomonadati</taxon>
        <taxon>Pseudomonadota</taxon>
        <taxon>Alphaproteobacteria</taxon>
        <taxon>Rhodobacterales</taxon>
        <taxon>Paracoccaceae</taxon>
        <taxon>Paracoccus</taxon>
    </lineage>
</organism>
<dbReference type="SUPFAM" id="SSF48498">
    <property type="entry name" value="Tetracyclin repressor-like, C-terminal domain"/>
    <property type="match status" value="1"/>
</dbReference>